<dbReference type="AlphaFoldDB" id="A0A2W5N5R2"/>
<dbReference type="EMBL" id="QFPW01000010">
    <property type="protein sequence ID" value="PZQ48831.1"/>
    <property type="molecule type" value="Genomic_DNA"/>
</dbReference>
<reference evidence="2 3" key="1">
    <citation type="submission" date="2017-08" db="EMBL/GenBank/DDBJ databases">
        <title>Infants hospitalized years apart are colonized by the same room-sourced microbial strains.</title>
        <authorList>
            <person name="Brooks B."/>
            <person name="Olm M.R."/>
            <person name="Firek B.A."/>
            <person name="Baker R."/>
            <person name="Thomas B.C."/>
            <person name="Morowitz M.J."/>
            <person name="Banfield J.F."/>
        </authorList>
    </citation>
    <scope>NUCLEOTIDE SEQUENCE [LARGE SCALE GENOMIC DNA]</scope>
    <source>
        <strain evidence="2">S2_005_002_R2_34</strain>
    </source>
</reference>
<keyword evidence="1" id="KW-0472">Membrane</keyword>
<evidence type="ECO:0000256" key="1">
    <source>
        <dbReference type="SAM" id="Phobius"/>
    </source>
</evidence>
<sequence>MRVALRRMSVATTILLRAMFIVAYYVVFFLLSMILTTMGTLVIAKSVGILAAPLATFLCIWCCASCFQNTQVDPRFPDGR</sequence>
<name>A0A2W5N5R2_RHOSU</name>
<evidence type="ECO:0000313" key="3">
    <source>
        <dbReference type="Proteomes" id="UP000249185"/>
    </source>
</evidence>
<protein>
    <submittedName>
        <fullName evidence="2">Uncharacterized protein</fullName>
    </submittedName>
</protein>
<accession>A0A2W5N5R2</accession>
<comment type="caution">
    <text evidence="2">The sequence shown here is derived from an EMBL/GenBank/DDBJ whole genome shotgun (WGS) entry which is preliminary data.</text>
</comment>
<proteinExistence type="predicted"/>
<gene>
    <name evidence="2" type="ORF">DI556_13530</name>
</gene>
<evidence type="ECO:0000313" key="2">
    <source>
        <dbReference type="EMBL" id="PZQ48831.1"/>
    </source>
</evidence>
<keyword evidence="1" id="KW-1133">Transmembrane helix</keyword>
<feature type="transmembrane region" description="Helical" evidence="1">
    <location>
        <begin position="21"/>
        <end position="43"/>
    </location>
</feature>
<dbReference type="Proteomes" id="UP000249185">
    <property type="component" value="Unassembled WGS sequence"/>
</dbReference>
<keyword evidence="1" id="KW-0812">Transmembrane</keyword>
<organism evidence="2 3">
    <name type="scientific">Rhodovulum sulfidophilum</name>
    <name type="common">Rhodobacter sulfidophilus</name>
    <dbReference type="NCBI Taxonomy" id="35806"/>
    <lineage>
        <taxon>Bacteria</taxon>
        <taxon>Pseudomonadati</taxon>
        <taxon>Pseudomonadota</taxon>
        <taxon>Alphaproteobacteria</taxon>
        <taxon>Rhodobacterales</taxon>
        <taxon>Paracoccaceae</taxon>
        <taxon>Rhodovulum</taxon>
    </lineage>
</organism>
<feature type="transmembrane region" description="Helical" evidence="1">
    <location>
        <begin position="49"/>
        <end position="67"/>
    </location>
</feature>